<dbReference type="PANTHER" id="PTHR43085:SF1">
    <property type="entry name" value="PSEUDOURIDINE KINASE-RELATED"/>
    <property type="match status" value="1"/>
</dbReference>
<feature type="domain" description="Carbohydrate kinase PfkB" evidence="6">
    <location>
        <begin position="2"/>
        <end position="301"/>
    </location>
</feature>
<dbReference type="SUPFAM" id="SSF53613">
    <property type="entry name" value="Ribokinase-like"/>
    <property type="match status" value="1"/>
</dbReference>
<accession>A0A0D6PKG4</accession>
<dbReference type="Proteomes" id="UP000032668">
    <property type="component" value="Unassembled WGS sequence"/>
</dbReference>
<dbReference type="Pfam" id="PF00294">
    <property type="entry name" value="PfkB"/>
    <property type="match status" value="1"/>
</dbReference>
<dbReference type="EMBL" id="BANC01000125">
    <property type="protein sequence ID" value="GAN81936.1"/>
    <property type="molecule type" value="Genomic_DNA"/>
</dbReference>
<dbReference type="InterPro" id="IPR011611">
    <property type="entry name" value="PfkB_dom"/>
</dbReference>
<dbReference type="GO" id="GO:0016301">
    <property type="term" value="F:kinase activity"/>
    <property type="evidence" value="ECO:0007669"/>
    <property type="project" value="UniProtKB-KW"/>
</dbReference>
<dbReference type="AlphaFoldDB" id="A0A0D6PKG4"/>
<keyword evidence="3" id="KW-0547">Nucleotide-binding</keyword>
<sequence length="309" mass="32269">MILVCGEALYDVFPRGEAGAALKMEAYRGGSPYNVAIGLARLGSETGFFGGFSDGPLGAALRASLDAEGVDTTLSPDKSALTTLSLVQLDASGSPHYAFYGEGMADRLLTPADLPTLPDSVKALHFGSFSLVVEPCGSTLLAFAKAQSGQRLIAYDPNVRPTVEPDMALWRSKLGEWLQIADMVKVSQEDLSLLYPGRDPLEIARNWLHHRPALVVVTRSEEGAVALTAGGKIAVPSPAIEMVDAVGAGDAFQAGLLRGLELAGRLSRAGLKTLTPEALTSALRLAVAVGAKTCTRAGADLPRAAELAL</sequence>
<evidence type="ECO:0000313" key="8">
    <source>
        <dbReference type="Proteomes" id="UP000032668"/>
    </source>
</evidence>
<keyword evidence="4 7" id="KW-0418">Kinase</keyword>
<reference evidence="7 8" key="1">
    <citation type="submission" date="2012-11" db="EMBL/GenBank/DDBJ databases">
        <title>Whole genome sequence of Acidocella aminolytica 101 = DSM 11237.</title>
        <authorList>
            <person name="Azuma Y."/>
            <person name="Higashiura N."/>
            <person name="Hirakawa H."/>
            <person name="Matsushita K."/>
        </authorList>
    </citation>
    <scope>NUCLEOTIDE SEQUENCE [LARGE SCALE GENOMIC DNA]</scope>
    <source>
        <strain evidence="8">101 / DSM 11237</strain>
    </source>
</reference>
<evidence type="ECO:0000256" key="3">
    <source>
        <dbReference type="ARBA" id="ARBA00022741"/>
    </source>
</evidence>
<evidence type="ECO:0000256" key="4">
    <source>
        <dbReference type="ARBA" id="ARBA00022777"/>
    </source>
</evidence>
<gene>
    <name evidence="7" type="ORF">Aam_127_015</name>
</gene>
<evidence type="ECO:0000313" key="7">
    <source>
        <dbReference type="EMBL" id="GAN81936.1"/>
    </source>
</evidence>
<proteinExistence type="inferred from homology"/>
<organism evidence="7 8">
    <name type="scientific">Acidocella aminolytica 101 = DSM 11237</name>
    <dbReference type="NCBI Taxonomy" id="1120923"/>
    <lineage>
        <taxon>Bacteria</taxon>
        <taxon>Pseudomonadati</taxon>
        <taxon>Pseudomonadota</taxon>
        <taxon>Alphaproteobacteria</taxon>
        <taxon>Acetobacterales</taxon>
        <taxon>Acidocellaceae</taxon>
        <taxon>Acidocella</taxon>
    </lineage>
</organism>
<keyword evidence="5" id="KW-0067">ATP-binding</keyword>
<dbReference type="PANTHER" id="PTHR43085">
    <property type="entry name" value="HEXOKINASE FAMILY MEMBER"/>
    <property type="match status" value="1"/>
</dbReference>
<evidence type="ECO:0000259" key="6">
    <source>
        <dbReference type="Pfam" id="PF00294"/>
    </source>
</evidence>
<protein>
    <submittedName>
        <fullName evidence="7">Fructokinase</fullName>
    </submittedName>
</protein>
<comment type="similarity">
    <text evidence="1">Belongs to the carbohydrate kinase PfkB family.</text>
</comment>
<dbReference type="RefSeq" id="WP_048880319.1">
    <property type="nucleotide sequence ID" value="NZ_BANC01000125.1"/>
</dbReference>
<dbReference type="STRING" id="1120923.SAMN02746095_01158"/>
<keyword evidence="8" id="KW-1185">Reference proteome</keyword>
<dbReference type="InterPro" id="IPR050306">
    <property type="entry name" value="PfkB_Carbo_kinase"/>
</dbReference>
<name>A0A0D6PKG4_9PROT</name>
<evidence type="ECO:0000256" key="5">
    <source>
        <dbReference type="ARBA" id="ARBA00022840"/>
    </source>
</evidence>
<dbReference type="OrthoDB" id="9795789at2"/>
<dbReference type="InterPro" id="IPR029056">
    <property type="entry name" value="Ribokinase-like"/>
</dbReference>
<dbReference type="Gene3D" id="3.40.1190.20">
    <property type="match status" value="1"/>
</dbReference>
<evidence type="ECO:0000256" key="2">
    <source>
        <dbReference type="ARBA" id="ARBA00022679"/>
    </source>
</evidence>
<dbReference type="CDD" id="cd01167">
    <property type="entry name" value="bac_FRK"/>
    <property type="match status" value="1"/>
</dbReference>
<evidence type="ECO:0000256" key="1">
    <source>
        <dbReference type="ARBA" id="ARBA00010688"/>
    </source>
</evidence>
<keyword evidence="2" id="KW-0808">Transferase</keyword>
<comment type="caution">
    <text evidence="7">The sequence shown here is derived from an EMBL/GenBank/DDBJ whole genome shotgun (WGS) entry which is preliminary data.</text>
</comment>
<dbReference type="GO" id="GO:0005524">
    <property type="term" value="F:ATP binding"/>
    <property type="evidence" value="ECO:0007669"/>
    <property type="project" value="UniProtKB-KW"/>
</dbReference>